<dbReference type="Pfam" id="PF00486">
    <property type="entry name" value="Trans_reg_C"/>
    <property type="match status" value="1"/>
</dbReference>
<dbReference type="InterPro" id="IPR011006">
    <property type="entry name" value="CheY-like_superfamily"/>
</dbReference>
<dbReference type="InterPro" id="IPR036388">
    <property type="entry name" value="WH-like_DNA-bd_sf"/>
</dbReference>
<dbReference type="SUPFAM" id="SSF52172">
    <property type="entry name" value="CheY-like"/>
    <property type="match status" value="1"/>
</dbReference>
<evidence type="ECO:0000256" key="4">
    <source>
        <dbReference type="ARBA" id="ARBA00023163"/>
    </source>
</evidence>
<keyword evidence="1" id="KW-0597">Phosphoprotein</keyword>
<dbReference type="GO" id="GO:0005829">
    <property type="term" value="C:cytosol"/>
    <property type="evidence" value="ECO:0007669"/>
    <property type="project" value="TreeGrafter"/>
</dbReference>
<accession>A0A380TEK2</accession>
<evidence type="ECO:0000313" key="7">
    <source>
        <dbReference type="EMBL" id="SUS06119.1"/>
    </source>
</evidence>
<keyword evidence="4" id="KW-0804">Transcription</keyword>
<dbReference type="GO" id="GO:0032993">
    <property type="term" value="C:protein-DNA complex"/>
    <property type="evidence" value="ECO:0007669"/>
    <property type="project" value="TreeGrafter"/>
</dbReference>
<evidence type="ECO:0000259" key="6">
    <source>
        <dbReference type="PROSITE" id="PS51755"/>
    </source>
</evidence>
<dbReference type="InterPro" id="IPR001789">
    <property type="entry name" value="Sig_transdc_resp-reg_receiver"/>
</dbReference>
<dbReference type="PANTHER" id="PTHR48111">
    <property type="entry name" value="REGULATOR OF RPOS"/>
    <property type="match status" value="1"/>
</dbReference>
<dbReference type="GO" id="GO:0006355">
    <property type="term" value="P:regulation of DNA-templated transcription"/>
    <property type="evidence" value="ECO:0007669"/>
    <property type="project" value="InterPro"/>
</dbReference>
<evidence type="ECO:0000259" key="5">
    <source>
        <dbReference type="PROSITE" id="PS50110"/>
    </source>
</evidence>
<dbReference type="InterPro" id="IPR039420">
    <property type="entry name" value="WalR-like"/>
</dbReference>
<name>A0A380TEK2_9ZZZZ</name>
<dbReference type="Pfam" id="PF00072">
    <property type="entry name" value="Response_reg"/>
    <property type="match status" value="1"/>
</dbReference>
<dbReference type="GO" id="GO:0000156">
    <property type="term" value="F:phosphorelay response regulator activity"/>
    <property type="evidence" value="ECO:0007669"/>
    <property type="project" value="TreeGrafter"/>
</dbReference>
<keyword evidence="3" id="KW-0238">DNA-binding</keyword>
<feature type="domain" description="Response regulatory" evidence="5">
    <location>
        <begin position="2"/>
        <end position="116"/>
    </location>
</feature>
<dbReference type="AlphaFoldDB" id="A0A380TEK2"/>
<dbReference type="EMBL" id="UIDG01000160">
    <property type="protein sequence ID" value="SUS06119.1"/>
    <property type="molecule type" value="Genomic_DNA"/>
</dbReference>
<dbReference type="InterPro" id="IPR001867">
    <property type="entry name" value="OmpR/PhoB-type_DNA-bd"/>
</dbReference>
<dbReference type="CDD" id="cd00383">
    <property type="entry name" value="trans_reg_C"/>
    <property type="match status" value="1"/>
</dbReference>
<feature type="domain" description="OmpR/PhoB-type" evidence="6">
    <location>
        <begin position="125"/>
        <end position="223"/>
    </location>
</feature>
<evidence type="ECO:0000256" key="1">
    <source>
        <dbReference type="ARBA" id="ARBA00022553"/>
    </source>
</evidence>
<evidence type="ECO:0000256" key="2">
    <source>
        <dbReference type="ARBA" id="ARBA00023015"/>
    </source>
</evidence>
<dbReference type="PROSITE" id="PS50110">
    <property type="entry name" value="RESPONSE_REGULATORY"/>
    <property type="match status" value="1"/>
</dbReference>
<dbReference type="FunFam" id="1.10.10.10:FF:000005">
    <property type="entry name" value="Two-component system response regulator"/>
    <property type="match status" value="1"/>
</dbReference>
<organism evidence="7">
    <name type="scientific">metagenome</name>
    <dbReference type="NCBI Taxonomy" id="256318"/>
    <lineage>
        <taxon>unclassified sequences</taxon>
        <taxon>metagenomes</taxon>
    </lineage>
</organism>
<evidence type="ECO:0000256" key="3">
    <source>
        <dbReference type="ARBA" id="ARBA00023125"/>
    </source>
</evidence>
<dbReference type="PROSITE" id="PS51755">
    <property type="entry name" value="OMPR_PHOB"/>
    <property type="match status" value="1"/>
</dbReference>
<sequence>MKILLIEDDDETAEFISRGLKEQGDVIDRASTARDGMFLAGDGQYDVLIVDRLLPGMDGLNAVKLLREADVATPVLFLSALSGIDERIRGLDAGGDDYLVKPFAFSELTARLRALVRRQPLNPQNGSLRVGELTLDRLTRRVERAGAGIELQPREFRLLEYLMLHAGEVVTRTMLLEHVWDYHFEPKTSVVETHMSRLRAKVDKPFGVELIRTVRGAGYVIAAPP</sequence>
<dbReference type="SMART" id="SM00862">
    <property type="entry name" value="Trans_reg_C"/>
    <property type="match status" value="1"/>
</dbReference>
<proteinExistence type="predicted"/>
<gene>
    <name evidence="7" type="primary">czcR</name>
    <name evidence="7" type="ORF">DF3PB_2420004</name>
</gene>
<dbReference type="Gene3D" id="3.40.50.2300">
    <property type="match status" value="1"/>
</dbReference>
<dbReference type="GO" id="GO:0000976">
    <property type="term" value="F:transcription cis-regulatory region binding"/>
    <property type="evidence" value="ECO:0007669"/>
    <property type="project" value="TreeGrafter"/>
</dbReference>
<dbReference type="SMART" id="SM00448">
    <property type="entry name" value="REC"/>
    <property type="match status" value="1"/>
</dbReference>
<dbReference type="PANTHER" id="PTHR48111:SF76">
    <property type="entry name" value="TWO-COMPONENT RESPONSE REGULATOR"/>
    <property type="match status" value="1"/>
</dbReference>
<keyword evidence="2" id="KW-0805">Transcription regulation</keyword>
<protein>
    <submittedName>
        <fullName evidence="7">Transcriptional activator protein CzcR</fullName>
    </submittedName>
</protein>
<reference evidence="7" key="1">
    <citation type="submission" date="2018-07" db="EMBL/GenBank/DDBJ databases">
        <authorList>
            <person name="Quirk P.G."/>
            <person name="Krulwich T.A."/>
        </authorList>
    </citation>
    <scope>NUCLEOTIDE SEQUENCE</scope>
</reference>
<dbReference type="Gene3D" id="6.10.250.690">
    <property type="match status" value="1"/>
</dbReference>
<dbReference type="Gene3D" id="1.10.10.10">
    <property type="entry name" value="Winged helix-like DNA-binding domain superfamily/Winged helix DNA-binding domain"/>
    <property type="match status" value="1"/>
</dbReference>